<dbReference type="PANTHER" id="PTHR31310">
    <property type="match status" value="1"/>
</dbReference>
<dbReference type="InterPro" id="IPR052185">
    <property type="entry name" value="IPC_Synthase-Related"/>
</dbReference>
<evidence type="ECO:0000313" key="8">
    <source>
        <dbReference type="Proteomes" id="UP000011717"/>
    </source>
</evidence>
<comment type="caution">
    <text evidence="7">The sequence shown here is derived from an EMBL/GenBank/DDBJ whole genome shotgun (WGS) entry which is preliminary data.</text>
</comment>
<feature type="transmembrane region" description="Helical" evidence="5">
    <location>
        <begin position="313"/>
        <end position="331"/>
    </location>
</feature>
<evidence type="ECO:0000313" key="7">
    <source>
        <dbReference type="EMBL" id="EMD83700.1"/>
    </source>
</evidence>
<evidence type="ECO:0000256" key="3">
    <source>
        <dbReference type="ARBA" id="ARBA00022989"/>
    </source>
</evidence>
<feature type="transmembrane region" description="Helical" evidence="5">
    <location>
        <begin position="166"/>
        <end position="182"/>
    </location>
</feature>
<organism evidence="7 8">
    <name type="scientific">Pacificimonas flava</name>
    <dbReference type="NCBI Taxonomy" id="1234595"/>
    <lineage>
        <taxon>Bacteria</taxon>
        <taxon>Pseudomonadati</taxon>
        <taxon>Pseudomonadota</taxon>
        <taxon>Alphaproteobacteria</taxon>
        <taxon>Sphingomonadales</taxon>
        <taxon>Sphingosinicellaceae</taxon>
        <taxon>Pacificimonas</taxon>
    </lineage>
</organism>
<evidence type="ECO:0000256" key="2">
    <source>
        <dbReference type="ARBA" id="ARBA00022692"/>
    </source>
</evidence>
<feature type="transmembrane region" description="Helical" evidence="5">
    <location>
        <begin position="288"/>
        <end position="307"/>
    </location>
</feature>
<dbReference type="PATRIC" id="fig|1234595.3.peg.671"/>
<comment type="subcellular location">
    <subcellularLocation>
        <location evidence="1">Membrane</location>
        <topology evidence="1">Multi-pass membrane protein</topology>
    </subcellularLocation>
</comment>
<keyword evidence="3 5" id="KW-1133">Transmembrane helix</keyword>
<dbReference type="Proteomes" id="UP000011717">
    <property type="component" value="Unassembled WGS sequence"/>
</dbReference>
<reference evidence="7 8" key="1">
    <citation type="journal article" date="2013" name="Genome Announc.">
        <title>Draft Genome Sequence of Strain JLT2015T, Belonging to the Family Sphingomonadaceae of the Alphaproteobacteria.</title>
        <authorList>
            <person name="Tang K."/>
            <person name="Liu K."/>
            <person name="Li S."/>
            <person name="Jiao N."/>
        </authorList>
    </citation>
    <scope>NUCLEOTIDE SEQUENCE [LARGE SCALE GENOMIC DNA]</scope>
    <source>
        <strain evidence="7 8">JLT2015</strain>
    </source>
</reference>
<evidence type="ECO:0000256" key="4">
    <source>
        <dbReference type="ARBA" id="ARBA00023136"/>
    </source>
</evidence>
<feature type="transmembrane region" description="Helical" evidence="5">
    <location>
        <begin position="41"/>
        <end position="64"/>
    </location>
</feature>
<name>M2SEB4_9SPHN</name>
<feature type="domain" description="Inositolphosphotransferase Aur1/Ipt1" evidence="6">
    <location>
        <begin position="145"/>
        <end position="325"/>
    </location>
</feature>
<feature type="transmembrane region" description="Helical" evidence="5">
    <location>
        <begin position="257"/>
        <end position="281"/>
    </location>
</feature>
<proteinExistence type="predicted"/>
<dbReference type="InterPro" id="IPR026841">
    <property type="entry name" value="Aur1/Ipt1"/>
</dbReference>
<keyword evidence="8" id="KW-1185">Reference proteome</keyword>
<evidence type="ECO:0000256" key="5">
    <source>
        <dbReference type="SAM" id="Phobius"/>
    </source>
</evidence>
<sequence>MHAVRFERRTPQEAAQFGISGADARHSHWRARWQRYAGPELTFVALLTLIGVALAITHGVSIALPGAATLAIFGIHYLVPVATMGIWAGVLFVQRRSGEILYYALVFAAYLLLLVLHFNLKLWIPVLNPAAWDDVYWQTDRAMQPVIALAYAGHNWLQSAFGNIDSWYLFGFVLMFYFSYILHAVQSPLVFRRLVLSSFLVQGLGGLAYLVAPAVGPFIYQEGANALATETQADMLAAHQAIRHQGASWLNLNAEHILTGGLAAMPSLHTAASAVFLYFAWRYLPGLVVLYLPAFGFILMEAVATRWHYIVDLPAGAALAAFSIWAAHCLYPDEDSRRRAEVLKV</sequence>
<gene>
    <name evidence="7" type="ORF">C725_0672</name>
</gene>
<dbReference type="AlphaFoldDB" id="M2SEB4"/>
<protein>
    <recommendedName>
        <fullName evidence="6">Inositolphosphotransferase Aur1/Ipt1 domain-containing protein</fullName>
    </recommendedName>
</protein>
<feature type="transmembrane region" description="Helical" evidence="5">
    <location>
        <begin position="100"/>
        <end position="120"/>
    </location>
</feature>
<dbReference type="GO" id="GO:0016020">
    <property type="term" value="C:membrane"/>
    <property type="evidence" value="ECO:0007669"/>
    <property type="project" value="UniProtKB-SubCell"/>
</dbReference>
<dbReference type="Pfam" id="PF14378">
    <property type="entry name" value="PAP2_3"/>
    <property type="match status" value="1"/>
</dbReference>
<feature type="transmembrane region" description="Helical" evidence="5">
    <location>
        <begin position="70"/>
        <end position="93"/>
    </location>
</feature>
<keyword evidence="4 5" id="KW-0472">Membrane</keyword>
<evidence type="ECO:0000256" key="1">
    <source>
        <dbReference type="ARBA" id="ARBA00004141"/>
    </source>
</evidence>
<dbReference type="PANTHER" id="PTHR31310:SF7">
    <property type="entry name" value="PA-PHOSPHATASE RELATED-FAMILY PROTEIN DDB_G0268928"/>
    <property type="match status" value="1"/>
</dbReference>
<feature type="transmembrane region" description="Helical" evidence="5">
    <location>
        <begin position="194"/>
        <end position="212"/>
    </location>
</feature>
<dbReference type="EMBL" id="AMRV01000002">
    <property type="protein sequence ID" value="EMD83700.1"/>
    <property type="molecule type" value="Genomic_DNA"/>
</dbReference>
<keyword evidence="2 5" id="KW-0812">Transmembrane</keyword>
<evidence type="ECO:0000259" key="6">
    <source>
        <dbReference type="Pfam" id="PF14378"/>
    </source>
</evidence>
<accession>M2SEB4</accession>